<dbReference type="EMBL" id="CP002200">
    <property type="protein sequence ID" value="ADN18237.1"/>
    <property type="molecule type" value="Genomic_DNA"/>
</dbReference>
<dbReference type="Pfam" id="PF21781">
    <property type="entry name" value="DUF6876"/>
    <property type="match status" value="1"/>
</dbReference>
<dbReference type="AlphaFoldDB" id="E0UMQ7"/>
<evidence type="ECO:0000259" key="1">
    <source>
        <dbReference type="Pfam" id="PF21781"/>
    </source>
</evidence>
<protein>
    <recommendedName>
        <fullName evidence="1">DUF6876 domain-containing protein</fullName>
    </recommendedName>
</protein>
<dbReference type="InterPro" id="IPR049241">
    <property type="entry name" value="DUF6876"/>
</dbReference>
<name>E0UMQ7_GLOV7</name>
<reference evidence="3" key="1">
    <citation type="journal article" date="2011" name="MBio">
        <title>Novel metabolic attributes of the genus Cyanothece, comprising a group of unicellular nitrogen-fixing Cyanobacteria.</title>
        <authorList>
            <person name="Bandyopadhyay A."/>
            <person name="Elvitigala T."/>
            <person name="Welsh E."/>
            <person name="Stockel J."/>
            <person name="Liberton M."/>
            <person name="Min H."/>
            <person name="Sherman L.A."/>
            <person name="Pakrasi H.B."/>
        </authorList>
    </citation>
    <scope>NUCLEOTIDE SEQUENCE [LARGE SCALE GENOMIC DNA]</scope>
    <source>
        <strain evidence="3">PCC 7822</strain>
        <plasmid evidence="3">Cy782202</plasmid>
    </source>
</reference>
<proteinExistence type="predicted"/>
<feature type="domain" description="DUF6876" evidence="1">
    <location>
        <begin position="7"/>
        <end position="160"/>
    </location>
</feature>
<geneLocation type="plasmid" evidence="2 3">
    <name>Cy782202</name>
</geneLocation>
<dbReference type="KEGG" id="cyj:Cyan7822_6454"/>
<evidence type="ECO:0000313" key="3">
    <source>
        <dbReference type="Proteomes" id="UP000008206"/>
    </source>
</evidence>
<dbReference type="Proteomes" id="UP000008206">
    <property type="component" value="Plasmid Cy782202"/>
</dbReference>
<dbReference type="HOGENOM" id="CLU_155947_0_0_3"/>
<organism evidence="2 3">
    <name type="scientific">Gloeothece verrucosa (strain PCC 7822)</name>
    <name type="common">Cyanothece sp. (strain PCC 7822)</name>
    <dbReference type="NCBI Taxonomy" id="497965"/>
    <lineage>
        <taxon>Bacteria</taxon>
        <taxon>Bacillati</taxon>
        <taxon>Cyanobacteriota</taxon>
        <taxon>Cyanophyceae</taxon>
        <taxon>Oscillatoriophycideae</taxon>
        <taxon>Chroococcales</taxon>
        <taxon>Aphanothecaceae</taxon>
        <taxon>Gloeothece</taxon>
        <taxon>Gloeothece verrucosa</taxon>
    </lineage>
</organism>
<keyword evidence="3" id="KW-1185">Reference proteome</keyword>
<keyword evidence="2" id="KW-0614">Plasmid</keyword>
<accession>E0UMQ7</accession>
<dbReference type="OrthoDB" id="1255124at2"/>
<dbReference type="RefSeq" id="WP_013334983.1">
    <property type="nucleotide sequence ID" value="NC_014534.1"/>
</dbReference>
<gene>
    <name evidence="2" type="ordered locus">Cyan7822_6454</name>
</gene>
<evidence type="ECO:0000313" key="2">
    <source>
        <dbReference type="EMBL" id="ADN18237.1"/>
    </source>
</evidence>
<sequence length="160" mass="18171">MTAPTLTYSELSCFSGSDMVYRHIFRMAYTEGVRSIAQKGGAYWLLDAIGSYQPKNPKEPYLADFQLWILSILNAPHQPPEGIKYPFIVPSNSHYKAVLTCWHDTPETPSQEQSWKQSTRFILAQDIYSTNFPLAEISLYVCPTVVGDEELPLLMLPGEY</sequence>